<comment type="caution">
    <text evidence="5">The sequence shown here is derived from an EMBL/GenBank/DDBJ whole genome shotgun (WGS) entry which is preliminary data.</text>
</comment>
<dbReference type="Pfam" id="PF03480">
    <property type="entry name" value="DctP"/>
    <property type="match status" value="1"/>
</dbReference>
<dbReference type="Proteomes" id="UP001320702">
    <property type="component" value="Unassembled WGS sequence"/>
</dbReference>
<gene>
    <name evidence="5" type="ORF">MU516_15960</name>
</gene>
<evidence type="ECO:0000256" key="2">
    <source>
        <dbReference type="ARBA" id="ARBA00022729"/>
    </source>
</evidence>
<keyword evidence="6" id="KW-1185">Reference proteome</keyword>
<dbReference type="EMBL" id="JANAVZ010000010">
    <property type="protein sequence ID" value="MCT4334359.1"/>
    <property type="molecule type" value="Genomic_DNA"/>
</dbReference>
<accession>A0ABT2KCT6</accession>
<dbReference type="PANTHER" id="PTHR33376">
    <property type="match status" value="1"/>
</dbReference>
<keyword evidence="2 4" id="KW-0732">Signal</keyword>
<comment type="subcellular location">
    <subcellularLocation>
        <location evidence="1">Periplasm</location>
    </subcellularLocation>
</comment>
<dbReference type="CDD" id="cd13602">
    <property type="entry name" value="PBP2_TRAP_BpDctp6_7"/>
    <property type="match status" value="1"/>
</dbReference>
<evidence type="ECO:0000313" key="6">
    <source>
        <dbReference type="Proteomes" id="UP001320702"/>
    </source>
</evidence>
<sequence>MKSILAITAALSAVCALPAVAEITPHDFKVIGTWGNLESWQSLEKPFWAESLPEATRGALTAEAIPITEAGLKGTEVMRLVKQGVFEVAHGLGSYVASENPAIEGVDLSSIAPDFATMHAIADAYKPEMDRIFQETYGARILSLHPWPASMIYCRGPVSGISDLAGKKIRVHSATLGDFVEGAGGVTVTLPFAEVVPALEKGVADCAITDPVSAYKASWQEVVDYVFALPVGYSITFTAINNSVWDKLDEESRTALSDALAEMESKGWQQAEANQAIGVACLTGEGECPWGEPGKAALTTPSSEDEAARQKILSEFVLKRWGERCGADCADTWNATAGKAAGLSVPKP</sequence>
<evidence type="ECO:0000256" key="4">
    <source>
        <dbReference type="SAM" id="SignalP"/>
    </source>
</evidence>
<evidence type="ECO:0000256" key="1">
    <source>
        <dbReference type="ARBA" id="ARBA00004418"/>
    </source>
</evidence>
<name>A0ABT2KCT6_9RHOB</name>
<evidence type="ECO:0000313" key="5">
    <source>
        <dbReference type="EMBL" id="MCT4334359.1"/>
    </source>
</evidence>
<keyword evidence="3" id="KW-0574">Periplasm</keyword>
<dbReference type="Gene3D" id="3.40.190.170">
    <property type="entry name" value="Bacterial extracellular solute-binding protein, family 7"/>
    <property type="match status" value="1"/>
</dbReference>
<protein>
    <submittedName>
        <fullName evidence="5">TRAP transporter substrate-binding protein</fullName>
    </submittedName>
</protein>
<evidence type="ECO:0000256" key="3">
    <source>
        <dbReference type="ARBA" id="ARBA00022764"/>
    </source>
</evidence>
<feature type="chain" id="PRO_5046821163" evidence="4">
    <location>
        <begin position="22"/>
        <end position="348"/>
    </location>
</feature>
<dbReference type="InterPro" id="IPR018389">
    <property type="entry name" value="DctP_fam"/>
</dbReference>
<organism evidence="5 6">
    <name type="scientific">Paracoccus maritimus</name>
    <dbReference type="NCBI Taxonomy" id="2933292"/>
    <lineage>
        <taxon>Bacteria</taxon>
        <taxon>Pseudomonadati</taxon>
        <taxon>Pseudomonadota</taxon>
        <taxon>Alphaproteobacteria</taxon>
        <taxon>Rhodobacterales</taxon>
        <taxon>Paracoccaceae</taxon>
        <taxon>Paracoccus</taxon>
    </lineage>
</organism>
<proteinExistence type="predicted"/>
<dbReference type="NCBIfam" id="NF037995">
    <property type="entry name" value="TRAP_S1"/>
    <property type="match status" value="1"/>
</dbReference>
<dbReference type="InterPro" id="IPR038404">
    <property type="entry name" value="TRAP_DctP_sf"/>
</dbReference>
<dbReference type="PANTHER" id="PTHR33376:SF4">
    <property type="entry name" value="SIALIC ACID-BINDING PERIPLASMIC PROTEIN SIAP"/>
    <property type="match status" value="1"/>
</dbReference>
<feature type="signal peptide" evidence="4">
    <location>
        <begin position="1"/>
        <end position="21"/>
    </location>
</feature>
<dbReference type="RefSeq" id="WP_260278272.1">
    <property type="nucleotide sequence ID" value="NZ_JANAVZ010000010.1"/>
</dbReference>
<reference evidence="5 6" key="1">
    <citation type="submission" date="2022-04" db="EMBL/GenBank/DDBJ databases">
        <title>Paracoccus sp. YLB-12 draft genome sequence.</title>
        <authorList>
            <person name="Yu L."/>
        </authorList>
    </citation>
    <scope>NUCLEOTIDE SEQUENCE [LARGE SCALE GENOMIC DNA]</scope>
    <source>
        <strain evidence="5 6">YLB-12</strain>
    </source>
</reference>